<evidence type="ECO:0000256" key="2">
    <source>
        <dbReference type="ARBA" id="ARBA00022679"/>
    </source>
</evidence>
<keyword evidence="6 7" id="KW-0057">Aromatic amino acid biosynthesis</keyword>
<comment type="catalytic activity">
    <reaction evidence="7">
        <text>shikimate + ATP = 3-phosphoshikimate + ADP + H(+)</text>
        <dbReference type="Rhea" id="RHEA:13121"/>
        <dbReference type="ChEBI" id="CHEBI:15378"/>
        <dbReference type="ChEBI" id="CHEBI:30616"/>
        <dbReference type="ChEBI" id="CHEBI:36208"/>
        <dbReference type="ChEBI" id="CHEBI:145989"/>
        <dbReference type="ChEBI" id="CHEBI:456216"/>
        <dbReference type="EC" id="2.7.1.71"/>
    </reaction>
</comment>
<keyword evidence="3 7" id="KW-0547">Nucleotide-binding</keyword>
<organism evidence="9 10">
    <name type="scientific">Halodesulfovibrio aestuarii</name>
    <dbReference type="NCBI Taxonomy" id="126333"/>
    <lineage>
        <taxon>Bacteria</taxon>
        <taxon>Pseudomonadati</taxon>
        <taxon>Thermodesulfobacteriota</taxon>
        <taxon>Desulfovibrionia</taxon>
        <taxon>Desulfovibrionales</taxon>
        <taxon>Desulfovibrionaceae</taxon>
        <taxon>Halodesulfovibrio</taxon>
    </lineage>
</organism>
<sequence length="178" mass="19554">MADYPNETDCITLIGMASAGKSTLGKILAHQLGWVFIDTDHLIEGQYGTNLQAVTDSMTKEEFLDVECAVICALRAKRCVIATGGSVVYREKAMEHLRSLGPICHLDVSLPKIIKRIGEKPDRGLAIAPGQTIEDLYNERAALYKKYAEISVQCDNKTPEQCVTALLAALECSHEKEK</sequence>
<gene>
    <name evidence="7" type="primary">aroK</name>
    <name evidence="8" type="synonym">thrB</name>
    <name evidence="8" type="ORF">AB2Z07_10460</name>
    <name evidence="9" type="ORF">SAMN05660830_02531</name>
</gene>
<dbReference type="PANTHER" id="PTHR21087:SF16">
    <property type="entry name" value="SHIKIMATE KINASE 1, CHLOROPLASTIC"/>
    <property type="match status" value="1"/>
</dbReference>
<dbReference type="AlphaFoldDB" id="A0A8G2CB52"/>
<comment type="similarity">
    <text evidence="7">Belongs to the shikimate kinase family.</text>
</comment>
<feature type="binding site" evidence="7">
    <location>
        <position position="22"/>
    </location>
    <ligand>
        <name>Mg(2+)</name>
        <dbReference type="ChEBI" id="CHEBI:18420"/>
    </ligand>
</feature>
<proteinExistence type="inferred from homology"/>
<dbReference type="InterPro" id="IPR000623">
    <property type="entry name" value="Shikimate_kinase/TSH1"/>
</dbReference>
<comment type="function">
    <text evidence="7">Catalyzes the specific phosphorylation of the 3-hydroxyl group of shikimic acid using ATP as a cosubstrate.</text>
</comment>
<comment type="caution">
    <text evidence="7">Lacks conserved residue(s) required for the propagation of feature annotation.</text>
</comment>
<feature type="binding site" evidence="7">
    <location>
        <position position="40"/>
    </location>
    <ligand>
        <name>substrate</name>
    </ligand>
</feature>
<dbReference type="PANTHER" id="PTHR21087">
    <property type="entry name" value="SHIKIMATE KINASE"/>
    <property type="match status" value="1"/>
</dbReference>
<keyword evidence="7" id="KW-0963">Cytoplasm</keyword>
<dbReference type="GO" id="GO:0004765">
    <property type="term" value="F:shikimate kinase activity"/>
    <property type="evidence" value="ECO:0007669"/>
    <property type="project" value="UniProtKB-UniRule"/>
</dbReference>
<dbReference type="GO" id="GO:0008652">
    <property type="term" value="P:amino acid biosynthetic process"/>
    <property type="evidence" value="ECO:0007669"/>
    <property type="project" value="UniProtKB-KW"/>
</dbReference>
<dbReference type="GO" id="GO:0005524">
    <property type="term" value="F:ATP binding"/>
    <property type="evidence" value="ECO:0007669"/>
    <property type="project" value="UniProtKB-UniRule"/>
</dbReference>
<dbReference type="HAMAP" id="MF_00109">
    <property type="entry name" value="Shikimate_kinase"/>
    <property type="match status" value="1"/>
</dbReference>
<dbReference type="RefSeq" id="WP_019999768.1">
    <property type="nucleotide sequence ID" value="NZ_CP192217.1"/>
</dbReference>
<keyword evidence="7" id="KW-0460">Magnesium</keyword>
<dbReference type="Proteomes" id="UP001568358">
    <property type="component" value="Unassembled WGS sequence"/>
</dbReference>
<keyword evidence="4 7" id="KW-0418">Kinase</keyword>
<evidence type="ECO:0000256" key="5">
    <source>
        <dbReference type="ARBA" id="ARBA00022840"/>
    </source>
</evidence>
<dbReference type="GO" id="GO:0009073">
    <property type="term" value="P:aromatic amino acid family biosynthetic process"/>
    <property type="evidence" value="ECO:0007669"/>
    <property type="project" value="UniProtKB-KW"/>
</dbReference>
<dbReference type="SUPFAM" id="SSF52540">
    <property type="entry name" value="P-loop containing nucleoside triphosphate hydrolases"/>
    <property type="match status" value="1"/>
</dbReference>
<dbReference type="EMBL" id="FQZR01000006">
    <property type="protein sequence ID" value="SHJ47720.1"/>
    <property type="molecule type" value="Genomic_DNA"/>
</dbReference>
<dbReference type="Proteomes" id="UP000184001">
    <property type="component" value="Unassembled WGS sequence"/>
</dbReference>
<dbReference type="InterPro" id="IPR027417">
    <property type="entry name" value="P-loop_NTPase"/>
</dbReference>
<dbReference type="GO" id="GO:0005829">
    <property type="term" value="C:cytosol"/>
    <property type="evidence" value="ECO:0007669"/>
    <property type="project" value="TreeGrafter"/>
</dbReference>
<dbReference type="CDD" id="cd00464">
    <property type="entry name" value="SK"/>
    <property type="match status" value="1"/>
</dbReference>
<dbReference type="PRINTS" id="PR01100">
    <property type="entry name" value="SHIKIMTKNASE"/>
</dbReference>
<reference evidence="9 10" key="1">
    <citation type="submission" date="2016-11" db="EMBL/GenBank/DDBJ databases">
        <authorList>
            <person name="Varghese N."/>
            <person name="Submissions S."/>
        </authorList>
    </citation>
    <scope>NUCLEOTIDE SEQUENCE [LARGE SCALE GENOMIC DNA]</scope>
    <source>
        <strain evidence="9 10">DSM 17919</strain>
    </source>
</reference>
<dbReference type="GO" id="GO:0009423">
    <property type="term" value="P:chorismate biosynthetic process"/>
    <property type="evidence" value="ECO:0007669"/>
    <property type="project" value="UniProtKB-UniRule"/>
</dbReference>
<dbReference type="EC" id="2.7.1.71" evidence="7"/>
<evidence type="ECO:0000256" key="3">
    <source>
        <dbReference type="ARBA" id="ARBA00022741"/>
    </source>
</evidence>
<keyword evidence="1 7" id="KW-0028">Amino-acid biosynthesis</keyword>
<evidence type="ECO:0000313" key="9">
    <source>
        <dbReference type="EMBL" id="SHJ47720.1"/>
    </source>
</evidence>
<dbReference type="Gene3D" id="3.40.50.300">
    <property type="entry name" value="P-loop containing nucleotide triphosphate hydrolases"/>
    <property type="match status" value="1"/>
</dbReference>
<dbReference type="NCBIfam" id="NF040667">
    <property type="entry name" value="hom_kin_desulfo"/>
    <property type="match status" value="1"/>
</dbReference>
<comment type="subcellular location">
    <subcellularLocation>
        <location evidence="7">Cytoplasm</location>
    </subcellularLocation>
</comment>
<dbReference type="GO" id="GO:0000287">
    <property type="term" value="F:magnesium ion binding"/>
    <property type="evidence" value="ECO:0007669"/>
    <property type="project" value="UniProtKB-UniRule"/>
</dbReference>
<comment type="subunit">
    <text evidence="7">Monomer.</text>
</comment>
<evidence type="ECO:0000313" key="11">
    <source>
        <dbReference type="Proteomes" id="UP001568358"/>
    </source>
</evidence>
<comment type="caution">
    <text evidence="9">The sequence shown here is derived from an EMBL/GenBank/DDBJ whole genome shotgun (WGS) entry which is preliminary data.</text>
</comment>
<comment type="cofactor">
    <cofactor evidence="7">
        <name>Mg(2+)</name>
        <dbReference type="ChEBI" id="CHEBI:18420"/>
    </cofactor>
    <text evidence="7">Binds 1 Mg(2+) ion per subunit.</text>
</comment>
<evidence type="ECO:0000256" key="7">
    <source>
        <dbReference type="HAMAP-Rule" id="MF_00109"/>
    </source>
</evidence>
<feature type="binding site" evidence="7">
    <location>
        <position position="140"/>
    </location>
    <ligand>
        <name>substrate</name>
    </ligand>
</feature>
<feature type="binding site" evidence="7">
    <location>
        <begin position="18"/>
        <end position="23"/>
    </location>
    <ligand>
        <name>ATP</name>
        <dbReference type="ChEBI" id="CHEBI:30616"/>
    </ligand>
</feature>
<keyword evidence="11" id="KW-1185">Reference proteome</keyword>
<dbReference type="InterPro" id="IPR031322">
    <property type="entry name" value="Shikimate/glucono_kinase"/>
</dbReference>
<keyword evidence="2 7" id="KW-0808">Transferase</keyword>
<evidence type="ECO:0000313" key="10">
    <source>
        <dbReference type="Proteomes" id="UP000184001"/>
    </source>
</evidence>
<keyword evidence="7" id="KW-0479">Metal-binding</keyword>
<evidence type="ECO:0000256" key="4">
    <source>
        <dbReference type="ARBA" id="ARBA00022777"/>
    </source>
</evidence>
<accession>A0A8G2CB52</accession>
<evidence type="ECO:0000313" key="8">
    <source>
        <dbReference type="EMBL" id="MEZ6853946.1"/>
    </source>
</evidence>
<dbReference type="EMBL" id="JBFSOO010000007">
    <property type="protein sequence ID" value="MEZ6853946.1"/>
    <property type="molecule type" value="Genomic_DNA"/>
</dbReference>
<dbReference type="Pfam" id="PF01202">
    <property type="entry name" value="SKI"/>
    <property type="match status" value="1"/>
</dbReference>
<protein>
    <recommendedName>
        <fullName evidence="7">Shikimate kinase</fullName>
        <shortName evidence="7">SK</shortName>
        <ecNumber evidence="7">2.7.1.71</ecNumber>
    </recommendedName>
</protein>
<comment type="pathway">
    <text evidence="7">Metabolic intermediate biosynthesis; chorismate biosynthesis; chorismate from D-erythrose 4-phosphate and phosphoenolpyruvate: step 5/7.</text>
</comment>
<keyword evidence="5 7" id="KW-0067">ATP-binding</keyword>
<evidence type="ECO:0000256" key="1">
    <source>
        <dbReference type="ARBA" id="ARBA00022605"/>
    </source>
</evidence>
<feature type="binding site" evidence="7">
    <location>
        <position position="120"/>
    </location>
    <ligand>
        <name>ATP</name>
        <dbReference type="ChEBI" id="CHEBI:30616"/>
    </ligand>
</feature>
<evidence type="ECO:0000256" key="6">
    <source>
        <dbReference type="ARBA" id="ARBA00023141"/>
    </source>
</evidence>
<feature type="binding site" evidence="7">
    <location>
        <position position="85"/>
    </location>
    <ligand>
        <name>substrate</name>
    </ligand>
</feature>
<reference evidence="8 11" key="2">
    <citation type="submission" date="2024-07" db="EMBL/GenBank/DDBJ databases">
        <title>Active virus-host system and metabolic interactions in a Lokiarchaeon culture.</title>
        <authorList>
            <person name="Ponce Toledo R.I."/>
            <person name="Rodrigues Oliveira T."/>
            <person name="Schleper C."/>
        </authorList>
    </citation>
    <scope>NUCLEOTIDE SEQUENCE [LARGE SCALE GENOMIC DNA]</scope>
    <source>
        <strain evidence="8 11">B35</strain>
    </source>
</reference>
<name>A0A8G2CB52_9BACT</name>
<dbReference type="UniPathway" id="UPA00053">
    <property type="reaction ID" value="UER00088"/>
</dbReference>